<organism evidence="1 2">
    <name type="scientific">uncultured phage cr99_1</name>
    <dbReference type="NCBI Taxonomy" id="2986399"/>
    <lineage>
        <taxon>Viruses</taxon>
        <taxon>Duplodnaviria</taxon>
        <taxon>Heunggongvirae</taxon>
        <taxon>Uroviricota</taxon>
        <taxon>Caudoviricetes</taxon>
        <taxon>Crassvirales</taxon>
        <taxon>Intestiviridae</taxon>
        <taxon>Crudevirinae</taxon>
        <taxon>Carjivirus</taxon>
        <taxon>Carjivirus hominis</taxon>
    </lineage>
</organism>
<proteinExistence type="predicted"/>
<evidence type="ECO:0000313" key="2">
    <source>
        <dbReference type="Proteomes" id="UP000827427"/>
    </source>
</evidence>
<evidence type="ECO:0000313" key="1">
    <source>
        <dbReference type="EMBL" id="QWM89689.1"/>
    </source>
</evidence>
<sequence>MKLHSIFGINGLARTCLCCGKIIGYTPIGDNVDEDFSNSKQIADATVCKECIDKLDNETCFVACDVNKEGYVISTYDTLWIKNNGLKEFFKELDLIQPINIMPKEHFYTVFGNVIKDFYSNKEDENNRT</sequence>
<dbReference type="KEGG" id="vg:75691121"/>
<keyword evidence="2" id="KW-1185">Reference proteome</keyword>
<accession>A0AAE7RUL6</accession>
<protein>
    <submittedName>
        <fullName evidence="1">C4-type zinc finger protein</fullName>
    </submittedName>
</protein>
<gene>
    <name evidence="1" type="primary">gp_16459</name>
</gene>
<dbReference type="RefSeq" id="YP_010359261.1">
    <property type="nucleotide sequence ID" value="NC_062771.1"/>
</dbReference>
<dbReference type="EMBL" id="MZ130481">
    <property type="protein sequence ID" value="QWM89689.1"/>
    <property type="molecule type" value="Genomic_DNA"/>
</dbReference>
<name>A0AAE7RUL6_9CAUD</name>
<dbReference type="Proteomes" id="UP000827427">
    <property type="component" value="Segment"/>
</dbReference>
<reference evidence="1 2" key="1">
    <citation type="submission" date="2021-04" db="EMBL/GenBank/DDBJ databases">
        <authorList>
            <person name="Shkoporov A.N."/>
            <person name="Stockdale S.R."/>
            <person name="Guerin E."/>
            <person name="Ross R.P."/>
            <person name="Hill C."/>
        </authorList>
    </citation>
    <scope>NUCLEOTIDE SEQUENCE [LARGE SCALE GENOMIC DNA]</scope>
    <source>
        <strain evidence="2">cr99_1</strain>
    </source>
</reference>
<dbReference type="GeneID" id="75691121"/>